<name>A0A2N0U068_9FLAO</name>
<evidence type="ECO:0000256" key="2">
    <source>
        <dbReference type="ARBA" id="ARBA00022833"/>
    </source>
</evidence>
<keyword evidence="4" id="KW-1185">Reference proteome</keyword>
<dbReference type="PANTHER" id="PTHR42742">
    <property type="entry name" value="TRANSCRIPTIONAL REPRESSOR MPRA"/>
    <property type="match status" value="1"/>
</dbReference>
<keyword evidence="2" id="KW-0862">Zinc</keyword>
<dbReference type="SUPFAM" id="SSF51182">
    <property type="entry name" value="RmlC-like cupins"/>
    <property type="match status" value="1"/>
</dbReference>
<dbReference type="GO" id="GO:0046872">
    <property type="term" value="F:metal ion binding"/>
    <property type="evidence" value="ECO:0007669"/>
    <property type="project" value="UniProtKB-KW"/>
</dbReference>
<evidence type="ECO:0000313" key="3">
    <source>
        <dbReference type="EMBL" id="PKD20403.1"/>
    </source>
</evidence>
<dbReference type="PANTHER" id="PTHR42742:SF3">
    <property type="entry name" value="FRUCTOKINASE"/>
    <property type="match status" value="1"/>
</dbReference>
<dbReference type="InterPro" id="IPR014710">
    <property type="entry name" value="RmlC-like_jellyroll"/>
</dbReference>
<accession>A0A2N0U068</accession>
<dbReference type="OrthoDB" id="9808275at2"/>
<dbReference type="EMBL" id="LKTS01000005">
    <property type="protein sequence ID" value="PKD20403.1"/>
    <property type="molecule type" value="Genomic_DNA"/>
</dbReference>
<dbReference type="Proteomes" id="UP000232673">
    <property type="component" value="Unassembled WGS sequence"/>
</dbReference>
<dbReference type="Gene3D" id="2.60.120.10">
    <property type="entry name" value="Jelly Rolls"/>
    <property type="match status" value="2"/>
</dbReference>
<keyword evidence="1" id="KW-0479">Metal-binding</keyword>
<dbReference type="RefSeq" id="WP_079713897.1">
    <property type="nucleotide sequence ID" value="NZ_FUZC01000012.1"/>
</dbReference>
<dbReference type="STRING" id="447422.SAMN05660903_02875"/>
<protein>
    <submittedName>
        <fullName evidence="3">ROK family transcriptional regulator</fullName>
    </submittedName>
</protein>
<gene>
    <name evidence="3" type="ORF">APR41_14085</name>
</gene>
<reference evidence="3 4" key="1">
    <citation type="submission" date="2015-10" db="EMBL/GenBank/DDBJ databases">
        <title>Draft genome sequence of Salegentibacter salinarum KCTC 12975.</title>
        <authorList>
            <person name="Lin W."/>
            <person name="Zheng Q."/>
        </authorList>
    </citation>
    <scope>NUCLEOTIDE SEQUENCE [LARGE SCALE GENOMIC DNA]</scope>
    <source>
        <strain evidence="3 4">KCTC 12975</strain>
    </source>
</reference>
<evidence type="ECO:0000313" key="4">
    <source>
        <dbReference type="Proteomes" id="UP000232673"/>
    </source>
</evidence>
<sequence length="589" mass="67663">MNQIKSKVRETSQLELPLKKNKSISEYDIYPAHHIGDNLIQDSYESLAKELASFDYLKIDGYVGILFEEVREKLNEAFGKIGIKSEWVNIQEALKEEREIESLVAPFLGGDDPVFGKIAAIELKDFFDLKKMSSLVKPKSSNPVIFYGTGAHLIPVEGKTIYFDISKNEIQFRSRAGSITNIGTPEPGAAKTMYKRFYFVDWVVLNKHKNQIKNEISYLVDGQRTDDISWVKGDVWRESIIELTKRPVRVRPWFEPGAWGGQWIKNKIKGLPQDVVNYAWSFELIVPENGIIIESSGVLLEYSFDFLMFVAGEEILGKDFESYQYDFPIRFNFLDTFDGGNLSVQCHPQKEYVKNNFGENFTQEETYYILDKKNNAQVYLGFQDGVTPDNFREALQSSQEENKEMDILRYVRSFDSEKHGLYLIPPGTIHSSGKDNLVLEISSTKYLYTFKMYDWLRVDIDGKPRPINIERGMENLVFERSGDRVEKELISKPKVIESNADMELQHLPTHKEHLYDIHRFKINTSVTVKTDGQAHVLSLVEGEKIELSTKDSTSTFHYAESFVIPAAAEEYTIKNLAKNPVMVVKAFVK</sequence>
<organism evidence="3 4">
    <name type="scientific">Salegentibacter salinarum</name>
    <dbReference type="NCBI Taxonomy" id="447422"/>
    <lineage>
        <taxon>Bacteria</taxon>
        <taxon>Pseudomonadati</taxon>
        <taxon>Bacteroidota</taxon>
        <taxon>Flavobacteriia</taxon>
        <taxon>Flavobacteriales</taxon>
        <taxon>Flavobacteriaceae</taxon>
        <taxon>Salegentibacter</taxon>
    </lineage>
</organism>
<dbReference type="InterPro" id="IPR051804">
    <property type="entry name" value="Carb_Metab_Reg_Kinase/Isom"/>
</dbReference>
<dbReference type="CDD" id="cd07010">
    <property type="entry name" value="cupin_PMI_type_I_N_bac"/>
    <property type="match status" value="1"/>
</dbReference>
<comment type="caution">
    <text evidence="3">The sequence shown here is derived from an EMBL/GenBank/DDBJ whole genome shotgun (WGS) entry which is preliminary data.</text>
</comment>
<dbReference type="AlphaFoldDB" id="A0A2N0U068"/>
<proteinExistence type="predicted"/>
<dbReference type="InterPro" id="IPR011051">
    <property type="entry name" value="RmlC_Cupin_sf"/>
</dbReference>
<evidence type="ECO:0000256" key="1">
    <source>
        <dbReference type="ARBA" id="ARBA00022723"/>
    </source>
</evidence>